<comment type="caution">
    <text evidence="2">The sequence shown here is derived from an EMBL/GenBank/DDBJ whole genome shotgun (WGS) entry which is preliminary data.</text>
</comment>
<dbReference type="Gene3D" id="2.40.160.100">
    <property type="match status" value="1"/>
</dbReference>
<accession>A0A7C3WH23</accession>
<dbReference type="Pfam" id="PF13372">
    <property type="entry name" value="Alginate_exp"/>
    <property type="match status" value="1"/>
</dbReference>
<protein>
    <recommendedName>
        <fullName evidence="1">Alginate export domain-containing protein</fullName>
    </recommendedName>
</protein>
<name>A0A7C3WH23_9BACT</name>
<feature type="domain" description="Alginate export" evidence="1">
    <location>
        <begin position="177"/>
        <end position="475"/>
    </location>
</feature>
<evidence type="ECO:0000313" key="2">
    <source>
        <dbReference type="EMBL" id="HGB14328.1"/>
    </source>
</evidence>
<dbReference type="InterPro" id="IPR025388">
    <property type="entry name" value="Alginate_export_dom"/>
</dbReference>
<proteinExistence type="predicted"/>
<dbReference type="EMBL" id="DTHB01000028">
    <property type="protein sequence ID" value="HGB14328.1"/>
    <property type="molecule type" value="Genomic_DNA"/>
</dbReference>
<dbReference type="InterPro" id="IPR053728">
    <property type="entry name" value="Alginate_Permeability_Chnl"/>
</dbReference>
<evidence type="ECO:0000259" key="1">
    <source>
        <dbReference type="Pfam" id="PF13372"/>
    </source>
</evidence>
<gene>
    <name evidence="2" type="ORF">ENV62_03700</name>
</gene>
<organism evidence="2">
    <name type="scientific">Desulfobacca acetoxidans</name>
    <dbReference type="NCBI Taxonomy" id="60893"/>
    <lineage>
        <taxon>Bacteria</taxon>
        <taxon>Pseudomonadati</taxon>
        <taxon>Thermodesulfobacteriota</taxon>
        <taxon>Desulfobaccia</taxon>
        <taxon>Desulfobaccales</taxon>
        <taxon>Desulfobaccaceae</taxon>
        <taxon>Desulfobacca</taxon>
    </lineage>
</organism>
<reference evidence="2" key="1">
    <citation type="journal article" date="2020" name="mSystems">
        <title>Genome- and Community-Level Interaction Insights into Carbon Utilization and Element Cycling Functions of Hydrothermarchaeota in Hydrothermal Sediment.</title>
        <authorList>
            <person name="Zhou Z."/>
            <person name="Liu Y."/>
            <person name="Xu W."/>
            <person name="Pan J."/>
            <person name="Luo Z.H."/>
            <person name="Li M."/>
        </authorList>
    </citation>
    <scope>NUCLEOTIDE SEQUENCE [LARGE SCALE GENOMIC DNA]</scope>
    <source>
        <strain evidence="2">SpSt-776</strain>
    </source>
</reference>
<sequence length="494" mass="56927">MKGGTSLRVLFFMAFLVFLKGSTPLWGAEFDPERYSRINDNWRITGYWRLRLEYLNFFDPRSRVEFRDAFAYPAILERLGVKMDYPWIEGLAEGQANGLWNLPGAADAYGPGAVYFAHHRRHNQGRVFLHQGYLRLKPPFMPGLILQAGRFDYFLEDEFKSGDKAMDFLRSTRIGQRLVGPFGFSHVWRAFDGVLTAYDDKRLNLTFTATHPTQGGFEIDGMDQLSHIDLLTGAFTVKAGTLLPKTEIALIHVTYRDNRGVRPTDNRSLAGLTPAPLNQEPLQIHTVGGHLLGVYPAGPGGLDALFWWAFQWGHWGTQRHRAFAYAVEGGYQLQQLPWKPWLRLGWFQGSGDPDPKDDMHETFFQILPTARLYAFFPFYNLMNNRDLFFQVFLHPYSRGFIRADYHALWLDEGADYWYLGAGATRRNMIFGYTGRNPGGHRSLAQVAEITFRHHLAKYLWTELYYAHAFGGKAVDRLFENRQADFFLVELNMKF</sequence>
<dbReference type="AlphaFoldDB" id="A0A7C3WH23"/>